<dbReference type="SMART" id="SM00652">
    <property type="entry name" value="eIF1a"/>
    <property type="match status" value="1"/>
</dbReference>
<accession>A0ABR3QMA0</accession>
<proteinExistence type="inferred from homology"/>
<protein>
    <recommendedName>
        <fullName evidence="5">S1-like domain-containing protein</fullName>
    </recommendedName>
</protein>
<dbReference type="Pfam" id="PF01176">
    <property type="entry name" value="eIF-1a"/>
    <property type="match status" value="1"/>
</dbReference>
<comment type="similarity">
    <text evidence="1">Belongs to the EIF1AD family.</text>
</comment>
<dbReference type="PANTHER" id="PTHR21641">
    <property type="entry name" value="TRANSLATION INITIATION FACTOR-RELATED"/>
    <property type="match status" value="1"/>
</dbReference>
<evidence type="ECO:0000256" key="3">
    <source>
        <dbReference type="PROSITE-ProRule" id="PRU00181"/>
    </source>
</evidence>
<name>A0ABR3QMA0_9PLEO</name>
<evidence type="ECO:0000256" key="4">
    <source>
        <dbReference type="SAM" id="MobiDB-lite"/>
    </source>
</evidence>
<evidence type="ECO:0000259" key="5">
    <source>
        <dbReference type="PROSITE" id="PS50832"/>
    </source>
</evidence>
<organism evidence="6 7">
    <name type="scientific">Paraconiothyrium brasiliense</name>
    <dbReference type="NCBI Taxonomy" id="300254"/>
    <lineage>
        <taxon>Eukaryota</taxon>
        <taxon>Fungi</taxon>
        <taxon>Dikarya</taxon>
        <taxon>Ascomycota</taxon>
        <taxon>Pezizomycotina</taxon>
        <taxon>Dothideomycetes</taxon>
        <taxon>Pleosporomycetidae</taxon>
        <taxon>Pleosporales</taxon>
        <taxon>Massarineae</taxon>
        <taxon>Didymosphaeriaceae</taxon>
        <taxon>Paraconiothyrium</taxon>
    </lineage>
</organism>
<comment type="caution">
    <text evidence="6">The sequence shown here is derived from an EMBL/GenBank/DDBJ whole genome shotgun (WGS) entry which is preliminary data.</text>
</comment>
<reference evidence="6 7" key="1">
    <citation type="submission" date="2024-02" db="EMBL/GenBank/DDBJ databases">
        <title>De novo assembly and annotation of 12 fungi associated with fruit tree decline syndrome in Ontario, Canada.</title>
        <authorList>
            <person name="Sulman M."/>
            <person name="Ellouze W."/>
            <person name="Ilyukhin E."/>
        </authorList>
    </citation>
    <scope>NUCLEOTIDE SEQUENCE [LARGE SCALE GENOMIC DNA]</scope>
    <source>
        <strain evidence="6 7">M42-189</strain>
    </source>
</reference>
<gene>
    <name evidence="6" type="ORF">SLS60_010884</name>
</gene>
<feature type="domain" description="S1-like" evidence="5">
    <location>
        <begin position="26"/>
        <end position="85"/>
    </location>
</feature>
<dbReference type="InterPro" id="IPR039294">
    <property type="entry name" value="EIF1AD"/>
</dbReference>
<dbReference type="PROSITE" id="PS50832">
    <property type="entry name" value="S1_IF1_TYPE"/>
    <property type="match status" value="1"/>
</dbReference>
<dbReference type="EMBL" id="JAKJXO020000019">
    <property type="protein sequence ID" value="KAL1593276.1"/>
    <property type="molecule type" value="Genomic_DNA"/>
</dbReference>
<feature type="region of interest" description="Disordered" evidence="4">
    <location>
        <begin position="112"/>
        <end position="137"/>
    </location>
</feature>
<evidence type="ECO:0000313" key="6">
    <source>
        <dbReference type="EMBL" id="KAL1593276.1"/>
    </source>
</evidence>
<dbReference type="InterPro" id="IPR006196">
    <property type="entry name" value="RNA-binding_domain_S1_IF1"/>
</dbReference>
<dbReference type="InterPro" id="IPR012340">
    <property type="entry name" value="NA-bd_OB-fold"/>
</dbReference>
<evidence type="ECO:0000256" key="2">
    <source>
        <dbReference type="ARBA" id="ARBA00022884"/>
    </source>
</evidence>
<evidence type="ECO:0000256" key="1">
    <source>
        <dbReference type="ARBA" id="ARBA00007340"/>
    </source>
</evidence>
<keyword evidence="2" id="KW-0694">RNA-binding</keyword>
<dbReference type="InterPro" id="IPR001253">
    <property type="entry name" value="TIF_eIF-1A"/>
</dbReference>
<keyword evidence="3" id="KW-0648">Protein biosynthesis</keyword>
<dbReference type="Gene3D" id="2.40.50.140">
    <property type="entry name" value="Nucleic acid-binding proteins"/>
    <property type="match status" value="1"/>
</dbReference>
<keyword evidence="7" id="KW-1185">Reference proteome</keyword>
<dbReference type="SUPFAM" id="SSF50249">
    <property type="entry name" value="Nucleic acid-binding proteins"/>
    <property type="match status" value="1"/>
</dbReference>
<dbReference type="PANTHER" id="PTHR21641:SF0">
    <property type="entry name" value="RNA-BINDING PROTEIN EIF1AD-RELATED"/>
    <property type="match status" value="1"/>
</dbReference>
<sequence length="137" mass="15576">MPRPKRQLHATVEETLTPPDTLSGTQVIARITKAAGNNLYNAELPDRKLVLVELEPKFRSTIWIKRGSYVVVDTQTLADRDNKLDGEIVNVVRDEKAWRKMGYWPKEFVKKSSYGEDSEDEESTVGKLPPSDSDDEE</sequence>
<evidence type="ECO:0000313" key="7">
    <source>
        <dbReference type="Proteomes" id="UP001521785"/>
    </source>
</evidence>
<keyword evidence="3" id="KW-0396">Initiation factor</keyword>
<dbReference type="Proteomes" id="UP001521785">
    <property type="component" value="Unassembled WGS sequence"/>
</dbReference>